<dbReference type="Pfam" id="PF13426">
    <property type="entry name" value="PAS_9"/>
    <property type="match status" value="1"/>
</dbReference>
<dbReference type="InterPro" id="IPR001610">
    <property type="entry name" value="PAC"/>
</dbReference>
<feature type="domain" description="Response regulatory" evidence="2">
    <location>
        <begin position="34"/>
        <end position="150"/>
    </location>
</feature>
<evidence type="ECO:0000313" key="7">
    <source>
        <dbReference type="EMBL" id="HEA52518.1"/>
    </source>
</evidence>
<evidence type="ECO:0000259" key="4">
    <source>
        <dbReference type="PROSITE" id="PS50113"/>
    </source>
</evidence>
<feature type="domain" description="GGDEF" evidence="6">
    <location>
        <begin position="337"/>
        <end position="477"/>
    </location>
</feature>
<dbReference type="SMART" id="SM00052">
    <property type="entry name" value="EAL"/>
    <property type="match status" value="1"/>
</dbReference>
<reference evidence="7" key="1">
    <citation type="journal article" date="2020" name="mSystems">
        <title>Genome- and Community-Level Interaction Insights into Carbon Utilization and Element Cycling Functions of Hydrothermarchaeota in Hydrothermal Sediment.</title>
        <authorList>
            <person name="Zhou Z."/>
            <person name="Liu Y."/>
            <person name="Xu W."/>
            <person name="Pan J."/>
            <person name="Luo Z.H."/>
            <person name="Li M."/>
        </authorList>
    </citation>
    <scope>NUCLEOTIDE SEQUENCE [LARGE SCALE GENOMIC DNA]</scope>
    <source>
        <strain evidence="7">HyVt-357</strain>
    </source>
</reference>
<sequence length="740" mass="82534">MRPRKMEGATVSDPYLDLSRQDGPVDLKSACSPKILIVDDEPTNVRVLTDALSRDYDLIIATNASEAMDILEQGDKPHLILLDIMMPGTDGLQMCRNLKARPDLQHIPVIFITALSDLKSEERGFEAGAVDYIHKPIRLAAVRARVRTHISLSGMLDHMIALNQNLKKRIELLGNAGKPDTGLFESVFMATSEGIVLLDAHCKIVAVNAAFSRITGYSGKDVLNVSYASLNQHPDNLACPENILAHLAKHDHWTGELYNRRKSGQPYPELRTLSTIRSKNGEITHYISVFNDISGVKETEQRLEELTWRDPVTGLPNRALFLNQLVTVLKFCNHGNVSTAVLVVDIDNFRYINETYGFKCGDQVIKEFARRLRAAVFSDDSIARLSGDEFGIVLAPKQWSIDDAYRVILALYNRIQNTLTEPIQYGNNPGLRLEVTVGAALCPTESSDSPSSALQHAETAHRSAKVANRPIAIFEDSMSEKIRHQLQIESELNQAIEQDQLVLYAQPQLSPDRILYGLEILIRWHHPERGLLGPDEFIPHAENSRQIVKIERWVLRKTLEKMRELHHINPTLMCAVNISAKHFAEDDFVETVTNAVIASGFPSELLTLELTESVSANDLDTVVEKMEAIRSLGCTFSLDDFGTGYSSLSRLQRLPISEVKIDKSFMLSAPNNPMAANIVEMVVRIGETIGVRVVAEGVEAEAHAHFLSSRHPNVHLQGYFFGVPQPIEVFLESLAKHDTS</sequence>
<feature type="domain" description="PAS" evidence="3">
    <location>
        <begin position="180"/>
        <end position="251"/>
    </location>
</feature>
<keyword evidence="1" id="KW-0597">Phosphoprotein</keyword>
<dbReference type="PROSITE" id="PS50113">
    <property type="entry name" value="PAC"/>
    <property type="match status" value="1"/>
</dbReference>
<dbReference type="SUPFAM" id="SSF55785">
    <property type="entry name" value="PYP-like sensor domain (PAS domain)"/>
    <property type="match status" value="1"/>
</dbReference>
<dbReference type="SMART" id="SM00267">
    <property type="entry name" value="GGDEF"/>
    <property type="match status" value="1"/>
</dbReference>
<evidence type="ECO:0000259" key="2">
    <source>
        <dbReference type="PROSITE" id="PS50110"/>
    </source>
</evidence>
<dbReference type="Gene3D" id="3.40.50.2300">
    <property type="match status" value="1"/>
</dbReference>
<dbReference type="InterPro" id="IPR001633">
    <property type="entry name" value="EAL_dom"/>
</dbReference>
<evidence type="ECO:0000256" key="1">
    <source>
        <dbReference type="PROSITE-ProRule" id="PRU00169"/>
    </source>
</evidence>
<dbReference type="Gene3D" id="3.30.70.270">
    <property type="match status" value="1"/>
</dbReference>
<proteinExistence type="predicted"/>
<dbReference type="SMART" id="SM00086">
    <property type="entry name" value="PAC"/>
    <property type="match status" value="1"/>
</dbReference>
<accession>A0A831R1N9</accession>
<evidence type="ECO:0000259" key="5">
    <source>
        <dbReference type="PROSITE" id="PS50883"/>
    </source>
</evidence>
<dbReference type="InterPro" id="IPR000700">
    <property type="entry name" value="PAS-assoc_C"/>
</dbReference>
<dbReference type="Pfam" id="PF00563">
    <property type="entry name" value="EAL"/>
    <property type="match status" value="1"/>
</dbReference>
<dbReference type="CDD" id="cd01949">
    <property type="entry name" value="GGDEF"/>
    <property type="match status" value="1"/>
</dbReference>
<dbReference type="Gene3D" id="3.20.20.450">
    <property type="entry name" value="EAL domain"/>
    <property type="match status" value="1"/>
</dbReference>
<evidence type="ECO:0000259" key="6">
    <source>
        <dbReference type="PROSITE" id="PS50887"/>
    </source>
</evidence>
<feature type="modified residue" description="4-aspartylphosphate" evidence="1">
    <location>
        <position position="83"/>
    </location>
</feature>
<dbReference type="InterPro" id="IPR000160">
    <property type="entry name" value="GGDEF_dom"/>
</dbReference>
<comment type="caution">
    <text evidence="7">The sequence shown here is derived from an EMBL/GenBank/DDBJ whole genome shotgun (WGS) entry which is preliminary data.</text>
</comment>
<dbReference type="InterPro" id="IPR001789">
    <property type="entry name" value="Sig_transdc_resp-reg_receiver"/>
</dbReference>
<dbReference type="InterPro" id="IPR035919">
    <property type="entry name" value="EAL_sf"/>
</dbReference>
<dbReference type="CDD" id="cd00130">
    <property type="entry name" value="PAS"/>
    <property type="match status" value="1"/>
</dbReference>
<dbReference type="InterPro" id="IPR052155">
    <property type="entry name" value="Biofilm_reg_signaling"/>
</dbReference>
<dbReference type="PROSITE" id="PS50887">
    <property type="entry name" value="GGDEF"/>
    <property type="match status" value="1"/>
</dbReference>
<feature type="domain" description="PAC" evidence="4">
    <location>
        <begin position="253"/>
        <end position="305"/>
    </location>
</feature>
<gene>
    <name evidence="7" type="ORF">ENI00_09400</name>
</gene>
<dbReference type="PROSITE" id="PS50112">
    <property type="entry name" value="PAS"/>
    <property type="match status" value="1"/>
</dbReference>
<dbReference type="Proteomes" id="UP000885748">
    <property type="component" value="Unassembled WGS sequence"/>
</dbReference>
<dbReference type="InterPro" id="IPR000014">
    <property type="entry name" value="PAS"/>
</dbReference>
<dbReference type="PROSITE" id="PS50883">
    <property type="entry name" value="EAL"/>
    <property type="match status" value="1"/>
</dbReference>
<dbReference type="PANTHER" id="PTHR44757">
    <property type="entry name" value="DIGUANYLATE CYCLASE DGCP"/>
    <property type="match status" value="1"/>
</dbReference>
<dbReference type="AlphaFoldDB" id="A0A831R1N9"/>
<evidence type="ECO:0000259" key="3">
    <source>
        <dbReference type="PROSITE" id="PS50112"/>
    </source>
</evidence>
<dbReference type="Gene3D" id="3.30.450.20">
    <property type="entry name" value="PAS domain"/>
    <property type="match status" value="1"/>
</dbReference>
<dbReference type="SMART" id="SM00448">
    <property type="entry name" value="REC"/>
    <property type="match status" value="1"/>
</dbReference>
<dbReference type="NCBIfam" id="TIGR00254">
    <property type="entry name" value="GGDEF"/>
    <property type="match status" value="1"/>
</dbReference>
<dbReference type="InterPro" id="IPR011006">
    <property type="entry name" value="CheY-like_superfamily"/>
</dbReference>
<dbReference type="EMBL" id="DRGY01000075">
    <property type="protein sequence ID" value="HEA52518.1"/>
    <property type="molecule type" value="Genomic_DNA"/>
</dbReference>
<dbReference type="InterPro" id="IPR043128">
    <property type="entry name" value="Rev_trsase/Diguanyl_cyclase"/>
</dbReference>
<dbReference type="Pfam" id="PF00990">
    <property type="entry name" value="GGDEF"/>
    <property type="match status" value="1"/>
</dbReference>
<dbReference type="SUPFAM" id="SSF141868">
    <property type="entry name" value="EAL domain-like"/>
    <property type="match status" value="1"/>
</dbReference>
<protein>
    <submittedName>
        <fullName evidence="7">EAL domain-containing response regulator</fullName>
    </submittedName>
</protein>
<dbReference type="InterPro" id="IPR035965">
    <property type="entry name" value="PAS-like_dom_sf"/>
</dbReference>
<feature type="domain" description="EAL" evidence="5">
    <location>
        <begin position="485"/>
        <end position="738"/>
    </location>
</feature>
<dbReference type="PROSITE" id="PS50110">
    <property type="entry name" value="RESPONSE_REGULATORY"/>
    <property type="match status" value="1"/>
</dbReference>
<dbReference type="InterPro" id="IPR029787">
    <property type="entry name" value="Nucleotide_cyclase"/>
</dbReference>
<dbReference type="NCBIfam" id="TIGR00229">
    <property type="entry name" value="sensory_box"/>
    <property type="match status" value="1"/>
</dbReference>
<dbReference type="SUPFAM" id="SSF55073">
    <property type="entry name" value="Nucleotide cyclase"/>
    <property type="match status" value="1"/>
</dbReference>
<name>A0A831R1N9_9GAMM</name>
<dbReference type="Pfam" id="PF00072">
    <property type="entry name" value="Response_reg"/>
    <property type="match status" value="1"/>
</dbReference>
<dbReference type="CDD" id="cd01948">
    <property type="entry name" value="EAL"/>
    <property type="match status" value="1"/>
</dbReference>
<organism evidence="7">
    <name type="scientific">Marinobacter antarcticus</name>
    <dbReference type="NCBI Taxonomy" id="564117"/>
    <lineage>
        <taxon>Bacteria</taxon>
        <taxon>Pseudomonadati</taxon>
        <taxon>Pseudomonadota</taxon>
        <taxon>Gammaproteobacteria</taxon>
        <taxon>Pseudomonadales</taxon>
        <taxon>Marinobacteraceae</taxon>
        <taxon>Marinobacter</taxon>
    </lineage>
</organism>
<dbReference type="SMART" id="SM00091">
    <property type="entry name" value="PAS"/>
    <property type="match status" value="1"/>
</dbReference>
<dbReference type="SUPFAM" id="SSF52172">
    <property type="entry name" value="CheY-like"/>
    <property type="match status" value="1"/>
</dbReference>
<dbReference type="GO" id="GO:0000160">
    <property type="term" value="P:phosphorelay signal transduction system"/>
    <property type="evidence" value="ECO:0007669"/>
    <property type="project" value="InterPro"/>
</dbReference>
<dbReference type="PANTHER" id="PTHR44757:SF2">
    <property type="entry name" value="BIOFILM ARCHITECTURE MAINTENANCE PROTEIN MBAA"/>
    <property type="match status" value="1"/>
</dbReference>